<name>A0A1C6SLL6_9ACTN</name>
<evidence type="ECO:0000313" key="3">
    <source>
        <dbReference type="Proteomes" id="UP000199413"/>
    </source>
</evidence>
<gene>
    <name evidence="2" type="ORF">GA0070624_4075</name>
</gene>
<evidence type="ECO:0000256" key="1">
    <source>
        <dbReference type="SAM" id="Phobius"/>
    </source>
</evidence>
<proteinExistence type="predicted"/>
<keyword evidence="1" id="KW-0472">Membrane</keyword>
<dbReference type="RefSeq" id="WP_091343350.1">
    <property type="nucleotide sequence ID" value="NZ_FMHV01000002.1"/>
</dbReference>
<protein>
    <submittedName>
        <fullName evidence="2">Uncharacterized protein</fullName>
    </submittedName>
</protein>
<reference evidence="3" key="1">
    <citation type="submission" date="2016-06" db="EMBL/GenBank/DDBJ databases">
        <authorList>
            <person name="Varghese N."/>
            <person name="Submissions Spin"/>
        </authorList>
    </citation>
    <scope>NUCLEOTIDE SEQUENCE [LARGE SCALE GENOMIC DNA]</scope>
    <source>
        <strain evidence="3">DSM 45431</strain>
    </source>
</reference>
<dbReference type="EMBL" id="FMHV01000002">
    <property type="protein sequence ID" value="SCL30446.1"/>
    <property type="molecule type" value="Genomic_DNA"/>
</dbReference>
<keyword evidence="1" id="KW-1133">Transmembrane helix</keyword>
<feature type="transmembrane region" description="Helical" evidence="1">
    <location>
        <begin position="27"/>
        <end position="46"/>
    </location>
</feature>
<keyword evidence="3" id="KW-1185">Reference proteome</keyword>
<keyword evidence="1" id="KW-0812">Transmembrane</keyword>
<sequence length="65" mass="6500">MNYLSFAVPALAAGIAASHYGLRATALVYAAGTAALVAAATGAVLLHRNTGPGKTFDAPPPRTHP</sequence>
<dbReference type="AlphaFoldDB" id="A0A1C6SLL6"/>
<organism evidence="2 3">
    <name type="scientific">Micromonospora rhizosphaerae</name>
    <dbReference type="NCBI Taxonomy" id="568872"/>
    <lineage>
        <taxon>Bacteria</taxon>
        <taxon>Bacillati</taxon>
        <taxon>Actinomycetota</taxon>
        <taxon>Actinomycetes</taxon>
        <taxon>Micromonosporales</taxon>
        <taxon>Micromonosporaceae</taxon>
        <taxon>Micromonospora</taxon>
    </lineage>
</organism>
<evidence type="ECO:0000313" key="2">
    <source>
        <dbReference type="EMBL" id="SCL30446.1"/>
    </source>
</evidence>
<accession>A0A1C6SLL6</accession>
<dbReference type="Proteomes" id="UP000199413">
    <property type="component" value="Unassembled WGS sequence"/>
</dbReference>